<evidence type="ECO:0000313" key="3">
    <source>
        <dbReference type="EMBL" id="GJD59827.1"/>
    </source>
</evidence>
<dbReference type="EMBL" id="BPQI01000261">
    <property type="protein sequence ID" value="GJD59827.1"/>
    <property type="molecule type" value="Genomic_DNA"/>
</dbReference>
<dbReference type="GO" id="GO:0003677">
    <property type="term" value="F:DNA binding"/>
    <property type="evidence" value="ECO:0007669"/>
    <property type="project" value="InterPro"/>
</dbReference>
<dbReference type="Pfam" id="PF13340">
    <property type="entry name" value="DUF4096"/>
    <property type="match status" value="1"/>
</dbReference>
<gene>
    <name evidence="3" type="ORF">IFDJLNFL_5758</name>
    <name evidence="4" type="ORF">MTDSW087_05322</name>
</gene>
<dbReference type="Proteomes" id="UP001055303">
    <property type="component" value="Unassembled WGS sequence"/>
</dbReference>
<evidence type="ECO:0000259" key="1">
    <source>
        <dbReference type="Pfam" id="PF01609"/>
    </source>
</evidence>
<name>A0A564G503_9HYPH</name>
<dbReference type="InterPro" id="IPR025161">
    <property type="entry name" value="IS402-like_dom"/>
</dbReference>
<reference evidence="4 5" key="1">
    <citation type="submission" date="2019-06" db="EMBL/GenBank/DDBJ databases">
        <authorList>
            <person name="Rodrigo-Torres L."/>
            <person name="Arahal R. D."/>
            <person name="Lucena T."/>
        </authorList>
    </citation>
    <scope>NUCLEOTIDE SEQUENCE [LARGE SCALE GENOMIC DNA]</scope>
    <source>
        <strain evidence="4 5">SW08-7</strain>
    </source>
</reference>
<dbReference type="PANTHER" id="PTHR30007">
    <property type="entry name" value="PHP DOMAIN PROTEIN"/>
    <property type="match status" value="1"/>
</dbReference>
<dbReference type="Pfam" id="PF01609">
    <property type="entry name" value="DDE_Tnp_1"/>
    <property type="match status" value="1"/>
</dbReference>
<accession>A0A564G503</accession>
<dbReference type="InterPro" id="IPR002559">
    <property type="entry name" value="Transposase_11"/>
</dbReference>
<dbReference type="PANTHER" id="PTHR30007:SF0">
    <property type="entry name" value="TRANSPOSASE"/>
    <property type="match status" value="1"/>
</dbReference>
<evidence type="ECO:0000313" key="4">
    <source>
        <dbReference type="EMBL" id="VUF15579.1"/>
    </source>
</evidence>
<dbReference type="GO" id="GO:0006313">
    <property type="term" value="P:DNA transposition"/>
    <property type="evidence" value="ECO:0007669"/>
    <property type="project" value="InterPro"/>
</dbReference>
<feature type="domain" description="Insertion element IS402-like" evidence="2">
    <location>
        <begin position="23"/>
        <end position="95"/>
    </location>
</feature>
<dbReference type="EMBL" id="CABFVH010000060">
    <property type="protein sequence ID" value="VUF15579.1"/>
    <property type="molecule type" value="Genomic_DNA"/>
</dbReference>
<evidence type="ECO:0000259" key="2">
    <source>
        <dbReference type="Pfam" id="PF13340"/>
    </source>
</evidence>
<keyword evidence="6" id="KW-1185">Reference proteome</keyword>
<dbReference type="Proteomes" id="UP000401717">
    <property type="component" value="Unassembled WGS sequence"/>
</dbReference>
<protein>
    <submittedName>
        <fullName evidence="3">IS5 family transposase ISMtsp14</fullName>
    </submittedName>
</protein>
<dbReference type="AlphaFoldDB" id="A0A564G503"/>
<organism evidence="4 5">
    <name type="scientific">Methylobacterium dankookense</name>
    <dbReference type="NCBI Taxonomy" id="560405"/>
    <lineage>
        <taxon>Bacteria</taxon>
        <taxon>Pseudomonadati</taxon>
        <taxon>Pseudomonadota</taxon>
        <taxon>Alphaproteobacteria</taxon>
        <taxon>Hyphomicrobiales</taxon>
        <taxon>Methylobacteriaceae</taxon>
        <taxon>Methylobacterium</taxon>
    </lineage>
</organism>
<dbReference type="NCBIfam" id="NF033580">
    <property type="entry name" value="transpos_IS5_3"/>
    <property type="match status" value="1"/>
</dbReference>
<feature type="domain" description="Transposase IS4-like" evidence="1">
    <location>
        <begin position="112"/>
        <end position="268"/>
    </location>
</feature>
<evidence type="ECO:0000313" key="6">
    <source>
        <dbReference type="Proteomes" id="UP001055303"/>
    </source>
</evidence>
<reference evidence="3" key="3">
    <citation type="submission" date="2021-08" db="EMBL/GenBank/DDBJ databases">
        <authorList>
            <person name="Tani A."/>
            <person name="Ola A."/>
            <person name="Ogura Y."/>
            <person name="Katsura K."/>
            <person name="Hayashi T."/>
        </authorList>
    </citation>
    <scope>NUCLEOTIDE SEQUENCE</scope>
    <source>
        <strain evidence="3">DSM 22415</strain>
    </source>
</reference>
<evidence type="ECO:0000313" key="5">
    <source>
        <dbReference type="Proteomes" id="UP000401717"/>
    </source>
</evidence>
<reference evidence="3" key="2">
    <citation type="journal article" date="2021" name="Front. Microbiol.">
        <title>Comprehensive Comparative Genomics and Phenotyping of Methylobacterium Species.</title>
        <authorList>
            <person name="Alessa O."/>
            <person name="Ogura Y."/>
            <person name="Fujitani Y."/>
            <person name="Takami H."/>
            <person name="Hayashi T."/>
            <person name="Sahin N."/>
            <person name="Tani A."/>
        </authorList>
    </citation>
    <scope>NUCLEOTIDE SEQUENCE</scope>
    <source>
        <strain evidence="3">DSM 22415</strain>
    </source>
</reference>
<proteinExistence type="predicted"/>
<dbReference type="GO" id="GO:0004803">
    <property type="term" value="F:transposase activity"/>
    <property type="evidence" value="ECO:0007669"/>
    <property type="project" value="InterPro"/>
</dbReference>
<sequence length="283" mass="31372">MLRTYEGTNLAAMQSRRAYPSDVSDEEWALVAPYLTLLPETANQREHSLREVFNGLRYVVRYGVAWRAMPHDLPPWHAVYDQAQRWLRAGCFESLVHDLRAVLRLASGRTEEPSAVVLDSRTLRSTPESGARAAWDGHKRTRGSKLHAAVDTLGQVLALHVTPADADDRAAVAALADAVQEATGGSVDLAYVDQGYTGERAAKAAADHGIALEVVKLPEAKRGFVLLPRRWVVERAFAWMARFRRLARDYERLPATLAGLHLVAFSVLLLRRAADFAAVRNSL</sequence>